<gene>
    <name evidence="6" type="ORF">FKZ61_17405</name>
</gene>
<dbReference type="GO" id="GO:0003677">
    <property type="term" value="F:DNA binding"/>
    <property type="evidence" value="ECO:0007669"/>
    <property type="project" value="UniProtKB-KW"/>
</dbReference>
<dbReference type="InterPro" id="IPR036388">
    <property type="entry name" value="WH-like_DNA-bd_sf"/>
</dbReference>
<dbReference type="SUPFAM" id="SSF46785">
    <property type="entry name" value="Winged helix' DNA-binding domain"/>
    <property type="match status" value="1"/>
</dbReference>
<dbReference type="InParanoid" id="A0A540VC72"/>
<organism evidence="6 7">
    <name type="scientific">Litorilinea aerophila</name>
    <dbReference type="NCBI Taxonomy" id="1204385"/>
    <lineage>
        <taxon>Bacteria</taxon>
        <taxon>Bacillati</taxon>
        <taxon>Chloroflexota</taxon>
        <taxon>Caldilineae</taxon>
        <taxon>Caldilineales</taxon>
        <taxon>Caldilineaceae</taxon>
        <taxon>Litorilinea</taxon>
    </lineage>
</organism>
<dbReference type="InterPro" id="IPR018334">
    <property type="entry name" value="ArsR_HTH"/>
</dbReference>
<dbReference type="CDD" id="cd00090">
    <property type="entry name" value="HTH_ARSR"/>
    <property type="match status" value="1"/>
</dbReference>
<name>A0A540VC72_9CHLR</name>
<comment type="caution">
    <text evidence="6">The sequence shown here is derived from an EMBL/GenBank/DDBJ whole genome shotgun (WGS) entry which is preliminary data.</text>
</comment>
<keyword evidence="3" id="KW-0804">Transcription</keyword>
<feature type="region of interest" description="Disordered" evidence="4">
    <location>
        <begin position="1"/>
        <end position="22"/>
    </location>
</feature>
<keyword evidence="2" id="KW-0238">DNA-binding</keyword>
<dbReference type="Pfam" id="PF01022">
    <property type="entry name" value="HTH_5"/>
    <property type="match status" value="1"/>
</dbReference>
<reference evidence="6 7" key="1">
    <citation type="submission" date="2019-06" db="EMBL/GenBank/DDBJ databases">
        <title>Genome sequence of Litorilinea aerophila BAA-2444.</title>
        <authorList>
            <person name="Maclea K.S."/>
            <person name="Maurais E.G."/>
            <person name="Iannazzi L.C."/>
        </authorList>
    </citation>
    <scope>NUCLEOTIDE SEQUENCE [LARGE SCALE GENOMIC DNA]</scope>
    <source>
        <strain evidence="6 7">ATCC BAA-2444</strain>
    </source>
</reference>
<dbReference type="EMBL" id="VIGC01000025">
    <property type="protein sequence ID" value="TQE94357.1"/>
    <property type="molecule type" value="Genomic_DNA"/>
</dbReference>
<dbReference type="InterPro" id="IPR011991">
    <property type="entry name" value="ArsR-like_HTH"/>
</dbReference>
<evidence type="ECO:0000313" key="6">
    <source>
        <dbReference type="EMBL" id="TQE94357.1"/>
    </source>
</evidence>
<feature type="compositionally biased region" description="Polar residues" evidence="4">
    <location>
        <begin position="1"/>
        <end position="21"/>
    </location>
</feature>
<dbReference type="AlphaFoldDB" id="A0A540VC72"/>
<evidence type="ECO:0000256" key="1">
    <source>
        <dbReference type="ARBA" id="ARBA00023015"/>
    </source>
</evidence>
<dbReference type="Gene3D" id="1.10.10.10">
    <property type="entry name" value="Winged helix-like DNA-binding domain superfamily/Winged helix DNA-binding domain"/>
    <property type="match status" value="1"/>
</dbReference>
<evidence type="ECO:0000256" key="3">
    <source>
        <dbReference type="ARBA" id="ARBA00023163"/>
    </source>
</evidence>
<dbReference type="NCBIfam" id="NF033788">
    <property type="entry name" value="HTH_metalloreg"/>
    <property type="match status" value="1"/>
</dbReference>
<dbReference type="GO" id="GO:0003700">
    <property type="term" value="F:DNA-binding transcription factor activity"/>
    <property type="evidence" value="ECO:0007669"/>
    <property type="project" value="InterPro"/>
</dbReference>
<evidence type="ECO:0000256" key="4">
    <source>
        <dbReference type="SAM" id="MobiDB-lite"/>
    </source>
</evidence>
<evidence type="ECO:0000259" key="5">
    <source>
        <dbReference type="PROSITE" id="PS50987"/>
    </source>
</evidence>
<dbReference type="PANTHER" id="PTHR33154">
    <property type="entry name" value="TRANSCRIPTIONAL REGULATOR, ARSR FAMILY"/>
    <property type="match status" value="1"/>
</dbReference>
<dbReference type="PROSITE" id="PS50987">
    <property type="entry name" value="HTH_ARSR_2"/>
    <property type="match status" value="1"/>
</dbReference>
<keyword evidence="1" id="KW-0805">Transcription regulation</keyword>
<protein>
    <submittedName>
        <fullName evidence="6">Winged helix-turn-helix transcriptional regulator</fullName>
    </submittedName>
</protein>
<dbReference type="PRINTS" id="PR00778">
    <property type="entry name" value="HTHARSR"/>
</dbReference>
<dbReference type="OrthoDB" id="9798835at2"/>
<accession>A0A540VC72</accession>
<keyword evidence="7" id="KW-1185">Reference proteome</keyword>
<dbReference type="InterPro" id="IPR036390">
    <property type="entry name" value="WH_DNA-bd_sf"/>
</dbReference>
<dbReference type="SMART" id="SM00418">
    <property type="entry name" value="HTH_ARSR"/>
    <property type="match status" value="1"/>
</dbReference>
<dbReference type="PROSITE" id="PS00846">
    <property type="entry name" value="HTH_ARSR_1"/>
    <property type="match status" value="1"/>
</dbReference>
<sequence>MTAESTHITDKPSASSPTTRQPDACCNLLPGLRLEEGEATRLANLFKALSHPVRLQIVDLLSRYGGQVCVCDIEQHFSLSQPTISHHLKILRQAGLLEAEQRGVWVYYHTRPEILAELHRLMADLAAGPAQRPEEVSA</sequence>
<dbReference type="InterPro" id="IPR051081">
    <property type="entry name" value="HTH_MetalResp_TranReg"/>
</dbReference>
<dbReference type="FunCoup" id="A0A540VC72">
    <property type="interactions" value="76"/>
</dbReference>
<feature type="domain" description="HTH arsR-type" evidence="5">
    <location>
        <begin position="34"/>
        <end position="130"/>
    </location>
</feature>
<dbReference type="PANTHER" id="PTHR33154:SF18">
    <property type="entry name" value="ARSENICAL RESISTANCE OPERON REPRESSOR"/>
    <property type="match status" value="1"/>
</dbReference>
<evidence type="ECO:0000256" key="2">
    <source>
        <dbReference type="ARBA" id="ARBA00023125"/>
    </source>
</evidence>
<proteinExistence type="predicted"/>
<evidence type="ECO:0000313" key="7">
    <source>
        <dbReference type="Proteomes" id="UP000317371"/>
    </source>
</evidence>
<dbReference type="Proteomes" id="UP000317371">
    <property type="component" value="Unassembled WGS sequence"/>
</dbReference>
<dbReference type="InterPro" id="IPR001845">
    <property type="entry name" value="HTH_ArsR_DNA-bd_dom"/>
</dbReference>